<protein>
    <submittedName>
        <fullName evidence="1">Hydroxymyristoyl-ACP dehydratase</fullName>
    </submittedName>
</protein>
<name>A0A6P1DR90_9GAMM</name>
<dbReference type="Gene3D" id="3.10.129.10">
    <property type="entry name" value="Hotdog Thioesterase"/>
    <property type="match status" value="1"/>
</dbReference>
<dbReference type="InterPro" id="IPR029069">
    <property type="entry name" value="HotDog_dom_sf"/>
</dbReference>
<dbReference type="InterPro" id="IPR016776">
    <property type="entry name" value="ApeP-like_dehydratase"/>
</dbReference>
<dbReference type="RefSeq" id="WP_164653493.1">
    <property type="nucleotide sequence ID" value="NZ_JAAIJR010000027.1"/>
</dbReference>
<dbReference type="Proteomes" id="UP000471640">
    <property type="component" value="Unassembled WGS sequence"/>
</dbReference>
<accession>A0A6P1DR90</accession>
<dbReference type="SUPFAM" id="SSF54637">
    <property type="entry name" value="Thioesterase/thiol ester dehydrase-isomerase"/>
    <property type="match status" value="1"/>
</dbReference>
<evidence type="ECO:0000313" key="2">
    <source>
        <dbReference type="Proteomes" id="UP000471640"/>
    </source>
</evidence>
<organism evidence="1 2">
    <name type="scientific">Thiorhodococcus mannitoliphagus</name>
    <dbReference type="NCBI Taxonomy" id="329406"/>
    <lineage>
        <taxon>Bacteria</taxon>
        <taxon>Pseudomonadati</taxon>
        <taxon>Pseudomonadota</taxon>
        <taxon>Gammaproteobacteria</taxon>
        <taxon>Chromatiales</taxon>
        <taxon>Chromatiaceae</taxon>
        <taxon>Thiorhodococcus</taxon>
    </lineage>
</organism>
<dbReference type="EMBL" id="JAAIJR010000027">
    <property type="protein sequence ID" value="NEX20399.1"/>
    <property type="molecule type" value="Genomic_DNA"/>
</dbReference>
<evidence type="ECO:0000313" key="1">
    <source>
        <dbReference type="EMBL" id="NEX20399.1"/>
    </source>
</evidence>
<dbReference type="Pfam" id="PF22817">
    <property type="entry name" value="ApeP-like"/>
    <property type="match status" value="1"/>
</dbReference>
<sequence length="147" mass="15475">MTSPLDRDWILAHIPHQGAMCLNDQVDAWDGDKLCCTAWSHASPENPLRIDGRLSPLAGIEYAAQAVAIHGALHGAGSSPGMLGSVRGLTSDCGRLDTLEGPLRVEVTRLGGDTRALLYAFDVQGEGRCLLSGRLTIVLTASAEPSA</sequence>
<proteinExistence type="predicted"/>
<reference evidence="2" key="1">
    <citation type="journal article" date="2020" name="Microbiol. Resour. Announc.">
        <title>Draft Genome Sequences of Thiorhodococcus mannitoliphagus and Thiorhodococcus minor, Purple Sulfur Photosynthetic Bacteria in the Gammaproteobacterial Family Chromatiaceae.</title>
        <authorList>
            <person name="Aviles F.A."/>
            <person name="Meyer T.E."/>
            <person name="Kyndt J.A."/>
        </authorList>
    </citation>
    <scope>NUCLEOTIDE SEQUENCE [LARGE SCALE GENOMIC DNA]</scope>
    <source>
        <strain evidence="2">DSM 18266</strain>
    </source>
</reference>
<keyword evidence="2" id="KW-1185">Reference proteome</keyword>
<gene>
    <name evidence="1" type="ORF">G3480_08770</name>
</gene>
<dbReference type="AlphaFoldDB" id="A0A6P1DR90"/>
<reference evidence="1 2" key="2">
    <citation type="submission" date="2020-02" db="EMBL/GenBank/DDBJ databases">
        <title>Genome sequences of Thiorhodococcus mannitoliphagus and Thiorhodococcus minor, purple sulfur photosynthetic bacteria in the gammaproteobacterial family, Chromatiaceae.</title>
        <authorList>
            <person name="Aviles F.A."/>
            <person name="Meyer T.E."/>
            <person name="Kyndt J.A."/>
        </authorList>
    </citation>
    <scope>NUCLEOTIDE SEQUENCE [LARGE SCALE GENOMIC DNA]</scope>
    <source>
        <strain evidence="1 2">DSM 18266</strain>
    </source>
</reference>
<comment type="caution">
    <text evidence="1">The sequence shown here is derived from an EMBL/GenBank/DDBJ whole genome shotgun (WGS) entry which is preliminary data.</text>
</comment>